<organism evidence="1">
    <name type="scientific">Arundo donax</name>
    <name type="common">Giant reed</name>
    <name type="synonym">Donax arundinaceus</name>
    <dbReference type="NCBI Taxonomy" id="35708"/>
    <lineage>
        <taxon>Eukaryota</taxon>
        <taxon>Viridiplantae</taxon>
        <taxon>Streptophyta</taxon>
        <taxon>Embryophyta</taxon>
        <taxon>Tracheophyta</taxon>
        <taxon>Spermatophyta</taxon>
        <taxon>Magnoliopsida</taxon>
        <taxon>Liliopsida</taxon>
        <taxon>Poales</taxon>
        <taxon>Poaceae</taxon>
        <taxon>PACMAD clade</taxon>
        <taxon>Arundinoideae</taxon>
        <taxon>Arundineae</taxon>
        <taxon>Arundo</taxon>
    </lineage>
</organism>
<reference evidence="1" key="1">
    <citation type="submission" date="2014-09" db="EMBL/GenBank/DDBJ databases">
        <authorList>
            <person name="Magalhaes I.L.F."/>
            <person name="Oliveira U."/>
            <person name="Santos F.R."/>
            <person name="Vidigal T.H.D.A."/>
            <person name="Brescovit A.D."/>
            <person name="Santos A.J."/>
        </authorList>
    </citation>
    <scope>NUCLEOTIDE SEQUENCE</scope>
    <source>
        <tissue evidence="1">Shoot tissue taken approximately 20 cm above the soil surface</tissue>
    </source>
</reference>
<dbReference type="EMBL" id="GBRH01223978">
    <property type="protein sequence ID" value="JAD73917.1"/>
    <property type="molecule type" value="Transcribed_RNA"/>
</dbReference>
<sequence length="50" mass="5660">MQLKHPCAVCCRELFLISCLDEWERGEPKRGRTAESLAVPFCRFGTASCL</sequence>
<protein>
    <submittedName>
        <fullName evidence="1">Uncharacterized protein</fullName>
    </submittedName>
</protein>
<name>A0A0A9CQZ5_ARUDO</name>
<evidence type="ECO:0000313" key="1">
    <source>
        <dbReference type="EMBL" id="JAD73917.1"/>
    </source>
</evidence>
<proteinExistence type="predicted"/>
<reference evidence="1" key="2">
    <citation type="journal article" date="2015" name="Data Brief">
        <title>Shoot transcriptome of the giant reed, Arundo donax.</title>
        <authorList>
            <person name="Barrero R.A."/>
            <person name="Guerrero F.D."/>
            <person name="Moolhuijzen P."/>
            <person name="Goolsby J.A."/>
            <person name="Tidwell J."/>
            <person name="Bellgard S.E."/>
            <person name="Bellgard M.I."/>
        </authorList>
    </citation>
    <scope>NUCLEOTIDE SEQUENCE</scope>
    <source>
        <tissue evidence="1">Shoot tissue taken approximately 20 cm above the soil surface</tissue>
    </source>
</reference>
<accession>A0A0A9CQZ5</accession>
<dbReference type="AlphaFoldDB" id="A0A0A9CQZ5"/>